<dbReference type="EMBL" id="JAVDWE010000004">
    <property type="protein sequence ID" value="MDR7093989.1"/>
    <property type="molecule type" value="Genomic_DNA"/>
</dbReference>
<organism evidence="3 4">
    <name type="scientific">Hydrogenophaga laconesensis</name>
    <dbReference type="NCBI Taxonomy" id="1805971"/>
    <lineage>
        <taxon>Bacteria</taxon>
        <taxon>Pseudomonadati</taxon>
        <taxon>Pseudomonadota</taxon>
        <taxon>Betaproteobacteria</taxon>
        <taxon>Burkholderiales</taxon>
        <taxon>Comamonadaceae</taxon>
        <taxon>Hydrogenophaga</taxon>
    </lineage>
</organism>
<protein>
    <submittedName>
        <fullName evidence="3">Acetyl-CoA acetyltransferase</fullName>
    </submittedName>
</protein>
<feature type="domain" description="Thiolase N-terminal" evidence="1">
    <location>
        <begin position="5"/>
        <end position="207"/>
    </location>
</feature>
<sequence length="417" mass="42962">MSHEVYIVGVGMTPTGKFADTSLHQLTATAVRAALADAGATARDVDMACFSNVAASYLQGQHMVAGQVVLRDLGILGVPIINVENACASASTAFWLACQSVRSGSADMALAVGAEKLFHADRAKSFEVFGGGFDVTRQNELLAYLARLNQAAGVPMEEGASSERSIFMDIYAALAVNHMQRHGLTQRQLAVVASKNHAHSVHNPLAQYRRPWSVDEVLAGRAITYPLTLPMCAPIGDGAAAVLVCNAAGLQRLPGATPVAVLACELVSGLPRSDDDAAQAITHRAALAAYECAGLGPADVDVAEVHDATAFGEVLQTEALGFCAPGDGGRFAESGATSLGGSLPVNVSGGLESKGHPIGATGLMQIGELTQQLRGRAGPRQVDGARVALAENGGGFIENEEAVACVTLLGTARPGRA</sequence>
<dbReference type="InterPro" id="IPR016039">
    <property type="entry name" value="Thiolase-like"/>
</dbReference>
<dbReference type="SUPFAM" id="SSF53901">
    <property type="entry name" value="Thiolase-like"/>
    <property type="match status" value="2"/>
</dbReference>
<keyword evidence="4" id="KW-1185">Reference proteome</keyword>
<gene>
    <name evidence="3" type="ORF">J2X09_001727</name>
</gene>
<evidence type="ECO:0000259" key="2">
    <source>
        <dbReference type="Pfam" id="PF22691"/>
    </source>
</evidence>
<dbReference type="Pfam" id="PF22691">
    <property type="entry name" value="Thiolase_C_1"/>
    <property type="match status" value="1"/>
</dbReference>
<evidence type="ECO:0000259" key="1">
    <source>
        <dbReference type="Pfam" id="PF00108"/>
    </source>
</evidence>
<feature type="domain" description="Thiolase C-terminal" evidence="2">
    <location>
        <begin position="276"/>
        <end position="401"/>
    </location>
</feature>
<dbReference type="CDD" id="cd00829">
    <property type="entry name" value="SCP-x_thiolase"/>
    <property type="match status" value="1"/>
</dbReference>
<name>A0ABU1V958_9BURK</name>
<dbReference type="Pfam" id="PF00108">
    <property type="entry name" value="Thiolase_N"/>
    <property type="match status" value="1"/>
</dbReference>
<proteinExistence type="predicted"/>
<evidence type="ECO:0000313" key="3">
    <source>
        <dbReference type="EMBL" id="MDR7093989.1"/>
    </source>
</evidence>
<dbReference type="RefSeq" id="WP_204733288.1">
    <property type="nucleotide sequence ID" value="NZ_JAVDWE010000004.1"/>
</dbReference>
<evidence type="ECO:0000313" key="4">
    <source>
        <dbReference type="Proteomes" id="UP001265550"/>
    </source>
</evidence>
<comment type="caution">
    <text evidence="3">The sequence shown here is derived from an EMBL/GenBank/DDBJ whole genome shotgun (WGS) entry which is preliminary data.</text>
</comment>
<dbReference type="InterPro" id="IPR055140">
    <property type="entry name" value="Thiolase_C_2"/>
</dbReference>
<reference evidence="3 4" key="1">
    <citation type="submission" date="2023-07" db="EMBL/GenBank/DDBJ databases">
        <title>Sorghum-associated microbial communities from plants grown in Nebraska, USA.</title>
        <authorList>
            <person name="Schachtman D."/>
        </authorList>
    </citation>
    <scope>NUCLEOTIDE SEQUENCE [LARGE SCALE GENOMIC DNA]</scope>
    <source>
        <strain evidence="3 4">BE240</strain>
    </source>
</reference>
<dbReference type="PIRSF" id="PIRSF000429">
    <property type="entry name" value="Ac-CoA_Ac_transf"/>
    <property type="match status" value="1"/>
</dbReference>
<dbReference type="Proteomes" id="UP001265550">
    <property type="component" value="Unassembled WGS sequence"/>
</dbReference>
<dbReference type="PANTHER" id="PTHR42870:SF1">
    <property type="entry name" value="NON-SPECIFIC LIPID-TRANSFER PROTEIN-LIKE 2"/>
    <property type="match status" value="1"/>
</dbReference>
<accession>A0ABU1V958</accession>
<dbReference type="InterPro" id="IPR002155">
    <property type="entry name" value="Thiolase"/>
</dbReference>
<dbReference type="InterPro" id="IPR020616">
    <property type="entry name" value="Thiolase_N"/>
</dbReference>
<dbReference type="PANTHER" id="PTHR42870">
    <property type="entry name" value="ACETYL-COA C-ACETYLTRANSFERASE"/>
    <property type="match status" value="1"/>
</dbReference>
<dbReference type="Gene3D" id="3.40.47.10">
    <property type="match status" value="1"/>
</dbReference>